<comment type="catalytic activity">
    <reaction evidence="5">
        <text>3',3'-cGAMP + H2O = G[3'-5']pAp[3'] + H(+)</text>
        <dbReference type="Rhea" id="RHEA:72831"/>
        <dbReference type="ChEBI" id="CHEBI:15377"/>
        <dbReference type="ChEBI" id="CHEBI:15378"/>
        <dbReference type="ChEBI" id="CHEBI:71501"/>
        <dbReference type="ChEBI" id="CHEBI:192497"/>
    </reaction>
    <physiologicalReaction direction="left-to-right" evidence="5">
        <dbReference type="Rhea" id="RHEA:72832"/>
    </physiologicalReaction>
</comment>
<feature type="domain" description="Anti-CBASS protein Acb1-like C-terminal" evidence="9">
    <location>
        <begin position="121"/>
        <end position="210"/>
    </location>
</feature>
<dbReference type="RefSeq" id="YP_010667821.1">
    <property type="nucleotide sequence ID" value="NC_070952.1"/>
</dbReference>
<protein>
    <recommendedName>
        <fullName evidence="7">Anti-CBASS protein Acb1</fullName>
    </recommendedName>
</protein>
<organism evidence="10 11">
    <name type="scientific">Erwinia phage AH04</name>
    <dbReference type="NCBI Taxonomy" id="2869569"/>
    <lineage>
        <taxon>Viruses</taxon>
        <taxon>Duplodnaviria</taxon>
        <taxon>Heunggongvirae</taxon>
        <taxon>Uroviricota</taxon>
        <taxon>Caudoviricetes</taxon>
        <taxon>Chimalliviridae</taxon>
        <taxon>Meadowvirus</taxon>
        <taxon>Meadowvirus AH04</taxon>
    </lineage>
</organism>
<proteinExistence type="inferred from homology"/>
<comment type="similarity">
    <text evidence="6">Belongs to the anti-CBASS protein Acb1 family.</text>
</comment>
<evidence type="ECO:0000313" key="11">
    <source>
        <dbReference type="Proteomes" id="UP000827517"/>
    </source>
</evidence>
<evidence type="ECO:0000256" key="1">
    <source>
        <dbReference type="ARBA" id="ARBA00022801"/>
    </source>
</evidence>
<dbReference type="GeneID" id="77943955"/>
<comment type="catalytic activity">
    <reaction evidence="3">
        <text>3',3',3'-c-tri-AMP + H2O = A[3'-5']pA[3'-5']pAp[3'] + H(+)</text>
        <dbReference type="Rhea" id="RHEA:72859"/>
        <dbReference type="ChEBI" id="CHEBI:15377"/>
        <dbReference type="ChEBI" id="CHEBI:15378"/>
        <dbReference type="ChEBI" id="CHEBI:192523"/>
        <dbReference type="ChEBI" id="CHEBI:192530"/>
    </reaction>
    <physiologicalReaction direction="left-to-right" evidence="3">
        <dbReference type="Rhea" id="RHEA:72860"/>
    </physiologicalReaction>
</comment>
<dbReference type="GO" id="GO:0016787">
    <property type="term" value="F:hydrolase activity"/>
    <property type="evidence" value="ECO:0007669"/>
    <property type="project" value="UniProtKB-KW"/>
</dbReference>
<evidence type="ECO:0000256" key="6">
    <source>
        <dbReference type="ARBA" id="ARBA00034316"/>
    </source>
</evidence>
<name>A0AAE7X0H2_9CAUD</name>
<evidence type="ECO:0000313" key="10">
    <source>
        <dbReference type="EMBL" id="QZA70550.1"/>
    </source>
</evidence>
<dbReference type="Proteomes" id="UP000827517">
    <property type="component" value="Segment"/>
</dbReference>
<evidence type="ECO:0000256" key="8">
    <source>
        <dbReference type="ARBA" id="ARBA00048123"/>
    </source>
</evidence>
<keyword evidence="11" id="KW-1185">Reference proteome</keyword>
<evidence type="ECO:0000256" key="3">
    <source>
        <dbReference type="ARBA" id="ARBA00034240"/>
    </source>
</evidence>
<evidence type="ECO:0000259" key="9">
    <source>
        <dbReference type="Pfam" id="PF23474"/>
    </source>
</evidence>
<keyword evidence="1" id="KW-0378">Hydrolase</keyword>
<reference evidence="10" key="1">
    <citation type="submission" date="2021-07" db="EMBL/GenBank/DDBJ databases">
        <authorList>
            <person name="Roth S.J."/>
            <person name="Krukonis G.P."/>
            <person name="Delesalle V.A."/>
        </authorList>
    </citation>
    <scope>NUCLEOTIDE SEQUENCE</scope>
</reference>
<gene>
    <name evidence="10" type="primary">67</name>
    <name evidence="10" type="ORF">AH04_67</name>
</gene>
<evidence type="ECO:0000256" key="5">
    <source>
        <dbReference type="ARBA" id="ARBA00034283"/>
    </source>
</evidence>
<comment type="catalytic activity">
    <reaction evidence="8">
        <text>3',3'-cUAMP + H2O = U[3'-5']pAp[3'] + H(+)</text>
        <dbReference type="Rhea" id="RHEA:72835"/>
        <dbReference type="ChEBI" id="CHEBI:15377"/>
        <dbReference type="ChEBI" id="CHEBI:15378"/>
        <dbReference type="ChEBI" id="CHEBI:143809"/>
        <dbReference type="ChEBI" id="CHEBI:192498"/>
    </reaction>
    <physiologicalReaction direction="left-to-right" evidence="8">
        <dbReference type="Rhea" id="RHEA:72836"/>
    </physiologicalReaction>
</comment>
<comment type="catalytic activity">
    <reaction evidence="4">
        <text>3',3',3'-cAAG + H2O = A[3'-5']pG[3'-5']pAp[3'] + H(+)</text>
        <dbReference type="Rhea" id="RHEA:72867"/>
        <dbReference type="ChEBI" id="CHEBI:15377"/>
        <dbReference type="ChEBI" id="CHEBI:15378"/>
        <dbReference type="ChEBI" id="CHEBI:143810"/>
        <dbReference type="ChEBI" id="CHEBI:192533"/>
    </reaction>
    <physiologicalReaction direction="left-to-right" evidence="4">
        <dbReference type="Rhea" id="RHEA:72868"/>
    </physiologicalReaction>
</comment>
<accession>A0AAE7X0H2</accession>
<dbReference type="InterPro" id="IPR056175">
    <property type="entry name" value="Acb1-like_C"/>
</dbReference>
<evidence type="ECO:0000256" key="4">
    <source>
        <dbReference type="ARBA" id="ARBA00034244"/>
    </source>
</evidence>
<dbReference type="KEGG" id="vg:77943955"/>
<comment type="catalytic activity">
    <reaction evidence="2">
        <text>3',3',3'-cAAG + H2O = G[3'-5']pA[3'-5']pAp[3'] + H(+)</text>
        <dbReference type="Rhea" id="RHEA:72863"/>
        <dbReference type="ChEBI" id="CHEBI:15377"/>
        <dbReference type="ChEBI" id="CHEBI:15378"/>
        <dbReference type="ChEBI" id="CHEBI:143810"/>
        <dbReference type="ChEBI" id="CHEBI:192532"/>
    </reaction>
    <physiologicalReaction direction="left-to-right" evidence="2">
        <dbReference type="Rhea" id="RHEA:72864"/>
    </physiologicalReaction>
</comment>
<sequence>MGTVHQDENSRIRTVSSQPDQYKVYGKDDERVAKLEFSTNGLTEEHLLLILKDRFKSEKDPIGNHIRDCLDSALFAVSAGKIKRVPKLMSNHGYAELHVDLSSGTKLYKDIIPAVGEDADLIPVNKLHATIMYDERNPDIIPSVSNKVYKGKVVGVEMLGKVGSKWRSCALILESEGVLERHKELVKEGFKHSYDDLLLHVSLVYGTDSEVAYPVIKQLFDEKKLPESITLCAETWDQIKD</sequence>
<evidence type="ECO:0000256" key="7">
    <source>
        <dbReference type="ARBA" id="ARBA00034343"/>
    </source>
</evidence>
<dbReference type="EMBL" id="MZ501267">
    <property type="protein sequence ID" value="QZA70550.1"/>
    <property type="molecule type" value="Genomic_DNA"/>
</dbReference>
<evidence type="ECO:0000256" key="2">
    <source>
        <dbReference type="ARBA" id="ARBA00034233"/>
    </source>
</evidence>
<dbReference type="Pfam" id="PF23474">
    <property type="entry name" value="Acb1"/>
    <property type="match status" value="1"/>
</dbReference>